<sequence>MPDLRANVPQLLDLATLVETAVGLLRGDPGFGSAAPVIQSDAVSDTVAAATGQLVSRESLVQESLAAVASFPSDAAAALQDADARLAAKVG</sequence>
<organism evidence="1 2">
    <name type="scientific">Cryobacterium zhongshanensis</name>
    <dbReference type="NCBI Taxonomy" id="2928153"/>
    <lineage>
        <taxon>Bacteria</taxon>
        <taxon>Bacillati</taxon>
        <taxon>Actinomycetota</taxon>
        <taxon>Actinomycetes</taxon>
        <taxon>Micrococcales</taxon>
        <taxon>Microbacteriaceae</taxon>
        <taxon>Cryobacterium</taxon>
    </lineage>
</organism>
<dbReference type="AlphaFoldDB" id="A0AA41UKB6"/>
<dbReference type="Proteomes" id="UP001165341">
    <property type="component" value="Unassembled WGS sequence"/>
</dbReference>
<accession>A0AA41UKB6</accession>
<evidence type="ECO:0000313" key="2">
    <source>
        <dbReference type="Proteomes" id="UP001165341"/>
    </source>
</evidence>
<comment type="caution">
    <text evidence="1">The sequence shown here is derived from an EMBL/GenBank/DDBJ whole genome shotgun (WGS) entry which is preliminary data.</text>
</comment>
<evidence type="ECO:0000313" key="1">
    <source>
        <dbReference type="EMBL" id="MCI4657786.1"/>
    </source>
</evidence>
<reference evidence="1" key="1">
    <citation type="submission" date="2022-03" db="EMBL/GenBank/DDBJ databases">
        <title>Cryobacterium sp. nov. strain ZS14-85, isolated from Antarctic soil.</title>
        <authorList>
            <person name="Li J."/>
            <person name="Niu G."/>
        </authorList>
    </citation>
    <scope>NUCLEOTIDE SEQUENCE</scope>
    <source>
        <strain evidence="1">ZS14-85</strain>
    </source>
</reference>
<name>A0AA41UKB6_9MICO</name>
<proteinExistence type="predicted"/>
<gene>
    <name evidence="1" type="ORF">MQH31_08195</name>
</gene>
<protein>
    <submittedName>
        <fullName evidence="1">Uncharacterized protein</fullName>
    </submittedName>
</protein>
<dbReference type="RefSeq" id="WP_243011572.1">
    <property type="nucleotide sequence ID" value="NZ_JALGAR010000001.1"/>
</dbReference>
<keyword evidence="2" id="KW-1185">Reference proteome</keyword>
<dbReference type="EMBL" id="JALGAR010000001">
    <property type="protein sequence ID" value="MCI4657786.1"/>
    <property type="molecule type" value="Genomic_DNA"/>
</dbReference>